<name>A0A6V7GX94_9HYME</name>
<evidence type="ECO:0000313" key="2">
    <source>
        <dbReference type="Proteomes" id="UP000752696"/>
    </source>
</evidence>
<accession>A0A6V7GX94</accession>
<dbReference type="OrthoDB" id="2400393at2759"/>
<dbReference type="Proteomes" id="UP000752696">
    <property type="component" value="Unassembled WGS sequence"/>
</dbReference>
<gene>
    <name evidence="1" type="ORF">MHI_LOCUS87849</name>
</gene>
<protein>
    <submittedName>
        <fullName evidence="1">Uncharacterized protein</fullName>
    </submittedName>
</protein>
<keyword evidence="2" id="KW-1185">Reference proteome</keyword>
<dbReference type="AlphaFoldDB" id="A0A6V7GX94"/>
<evidence type="ECO:0000313" key="1">
    <source>
        <dbReference type="EMBL" id="CAD1468969.1"/>
    </source>
</evidence>
<reference evidence="1" key="1">
    <citation type="submission" date="2020-07" db="EMBL/GenBank/DDBJ databases">
        <authorList>
            <person name="Nazaruddin N."/>
        </authorList>
    </citation>
    <scope>NUCLEOTIDE SEQUENCE</scope>
</reference>
<comment type="caution">
    <text evidence="1">The sequence shown here is derived from an EMBL/GenBank/DDBJ whole genome shotgun (WGS) entry which is preliminary data.</text>
</comment>
<organism evidence="1 2">
    <name type="scientific">Heterotrigona itama</name>
    <dbReference type="NCBI Taxonomy" id="395501"/>
    <lineage>
        <taxon>Eukaryota</taxon>
        <taxon>Metazoa</taxon>
        <taxon>Ecdysozoa</taxon>
        <taxon>Arthropoda</taxon>
        <taxon>Hexapoda</taxon>
        <taxon>Insecta</taxon>
        <taxon>Pterygota</taxon>
        <taxon>Neoptera</taxon>
        <taxon>Endopterygota</taxon>
        <taxon>Hymenoptera</taxon>
        <taxon>Apocrita</taxon>
        <taxon>Aculeata</taxon>
        <taxon>Apoidea</taxon>
        <taxon>Anthophila</taxon>
        <taxon>Apidae</taxon>
        <taxon>Heterotrigona</taxon>
    </lineage>
</organism>
<dbReference type="EMBL" id="CAJDYZ010001578">
    <property type="protein sequence ID" value="CAD1468969.1"/>
    <property type="molecule type" value="Genomic_DNA"/>
</dbReference>
<proteinExistence type="predicted"/>
<sequence>KKKEKLVGIIRGNRKELTKLTRETKDNMTHFIKLYRSDNYILTIYKMKPNKKVLEFI</sequence>
<feature type="non-terminal residue" evidence="1">
    <location>
        <position position="1"/>
    </location>
</feature>